<dbReference type="InterPro" id="IPR010239">
    <property type="entry name" value="CHP02001"/>
</dbReference>
<dbReference type="Proteomes" id="UP000199470">
    <property type="component" value="Unassembled WGS sequence"/>
</dbReference>
<evidence type="ECO:0000313" key="2">
    <source>
        <dbReference type="EMBL" id="SFM10946.1"/>
    </source>
</evidence>
<evidence type="ECO:0000256" key="1">
    <source>
        <dbReference type="SAM" id="SignalP"/>
    </source>
</evidence>
<dbReference type="AlphaFoldDB" id="A0A1I4N6I6"/>
<feature type="chain" id="PRO_5011601298" description="Choline dehydrogenase" evidence="1">
    <location>
        <begin position="23"/>
        <end position="271"/>
    </location>
</feature>
<sequence>MKPVSQRLLPLCLGLLALSAQAQTTAAAAAADPAPAAPAAPAASALTANVTLTSQYISRGFRQTWGKPALQGGADYAFPNGFSVGTWLSTMSNRYIENGTLEWDLYGAYTGAAGDLGYSAAVYYYKYPGAEYKASATKYDYSELSFGATYKMLYAKYNYTISHDFFGIVDARGTGYLDIGANVDLGGGYTLNLHAGDGRVANNSMWNWRDLKVGVSKSLPGGFTLAAAYTKAKGATSAYDNYTLGIPNSAGVVETSNPADATLVLALTKTF</sequence>
<name>A0A1I4N6I6_9BURK</name>
<protein>
    <recommendedName>
        <fullName evidence="4">Choline dehydrogenase</fullName>
    </recommendedName>
</protein>
<dbReference type="OrthoDB" id="9793561at2"/>
<dbReference type="RefSeq" id="WP_093388295.1">
    <property type="nucleotide sequence ID" value="NZ_FOTW01000012.1"/>
</dbReference>
<evidence type="ECO:0000313" key="3">
    <source>
        <dbReference type="Proteomes" id="UP000199470"/>
    </source>
</evidence>
<dbReference type="EMBL" id="FOTW01000012">
    <property type="protein sequence ID" value="SFM10946.1"/>
    <property type="molecule type" value="Genomic_DNA"/>
</dbReference>
<reference evidence="2 3" key="1">
    <citation type="submission" date="2016-10" db="EMBL/GenBank/DDBJ databases">
        <authorList>
            <person name="de Groot N.N."/>
        </authorList>
    </citation>
    <scope>NUCLEOTIDE SEQUENCE [LARGE SCALE GENOMIC DNA]</scope>
    <source>
        <strain evidence="2 3">ATCC 43154</strain>
    </source>
</reference>
<dbReference type="Pfam" id="PF09694">
    <property type="entry name" value="Gcw_chp"/>
    <property type="match status" value="1"/>
</dbReference>
<organism evidence="2 3">
    <name type="scientific">Rugamonas rubra</name>
    <dbReference type="NCBI Taxonomy" id="758825"/>
    <lineage>
        <taxon>Bacteria</taxon>
        <taxon>Pseudomonadati</taxon>
        <taxon>Pseudomonadota</taxon>
        <taxon>Betaproteobacteria</taxon>
        <taxon>Burkholderiales</taxon>
        <taxon>Oxalobacteraceae</taxon>
        <taxon>Telluria group</taxon>
        <taxon>Rugamonas</taxon>
    </lineage>
</organism>
<dbReference type="STRING" id="758825.SAMN02982985_02791"/>
<evidence type="ECO:0008006" key="4">
    <source>
        <dbReference type="Google" id="ProtNLM"/>
    </source>
</evidence>
<dbReference type="NCBIfam" id="TIGR02001">
    <property type="entry name" value="gcw_chp"/>
    <property type="match status" value="1"/>
</dbReference>
<keyword evidence="3" id="KW-1185">Reference proteome</keyword>
<feature type="signal peptide" evidence="1">
    <location>
        <begin position="1"/>
        <end position="22"/>
    </location>
</feature>
<keyword evidence="1" id="KW-0732">Signal</keyword>
<accession>A0A1I4N6I6</accession>
<gene>
    <name evidence="2" type="ORF">SAMN02982985_02791</name>
</gene>
<proteinExistence type="predicted"/>